<feature type="signal peptide" evidence="2">
    <location>
        <begin position="1"/>
        <end position="24"/>
    </location>
</feature>
<dbReference type="RefSeq" id="WP_184266024.1">
    <property type="nucleotide sequence ID" value="NZ_JACHKY010000001.1"/>
</dbReference>
<name>A0A7W7N2S1_9CAUL</name>
<dbReference type="EMBL" id="JACHKY010000001">
    <property type="protein sequence ID" value="MBB4796502.1"/>
    <property type="molecule type" value="Genomic_DNA"/>
</dbReference>
<organism evidence="3 4">
    <name type="scientific">Brevundimonas bullata</name>
    <dbReference type="NCBI Taxonomy" id="13160"/>
    <lineage>
        <taxon>Bacteria</taxon>
        <taxon>Pseudomonadati</taxon>
        <taxon>Pseudomonadota</taxon>
        <taxon>Alphaproteobacteria</taxon>
        <taxon>Caulobacterales</taxon>
        <taxon>Caulobacteraceae</taxon>
        <taxon>Brevundimonas</taxon>
    </lineage>
</organism>
<dbReference type="AlphaFoldDB" id="A0A7W7N2S1"/>
<proteinExistence type="predicted"/>
<gene>
    <name evidence="3" type="ORF">HNP32_000216</name>
</gene>
<evidence type="ECO:0000313" key="3">
    <source>
        <dbReference type="EMBL" id="MBB4796502.1"/>
    </source>
</evidence>
<accession>A0A7W7N2S1</accession>
<evidence type="ECO:0008006" key="5">
    <source>
        <dbReference type="Google" id="ProtNLM"/>
    </source>
</evidence>
<reference evidence="3 4" key="1">
    <citation type="submission" date="2020-08" db="EMBL/GenBank/DDBJ databases">
        <title>Functional genomics of gut bacteria from endangered species of beetles.</title>
        <authorList>
            <person name="Carlos-Shanley C."/>
        </authorList>
    </citation>
    <scope>NUCLEOTIDE SEQUENCE [LARGE SCALE GENOMIC DNA]</scope>
    <source>
        <strain evidence="3 4">S00123</strain>
    </source>
</reference>
<evidence type="ECO:0000256" key="1">
    <source>
        <dbReference type="SAM" id="MobiDB-lite"/>
    </source>
</evidence>
<protein>
    <recommendedName>
        <fullName evidence="5">Lipoprotein</fullName>
    </recommendedName>
</protein>
<dbReference type="Proteomes" id="UP000539957">
    <property type="component" value="Unassembled WGS sequence"/>
</dbReference>
<feature type="region of interest" description="Disordered" evidence="1">
    <location>
        <begin position="111"/>
        <end position="131"/>
    </location>
</feature>
<evidence type="ECO:0000313" key="4">
    <source>
        <dbReference type="Proteomes" id="UP000539957"/>
    </source>
</evidence>
<sequence length="220" mass="23883">MMIRLAALSLAGLMLGACTTTVGGLPVRNTPSDLAQCPDLSGVYQSQGEILSRRGKSTAEPDLNALLARPLAVRDLSQSPDLWRDGAPTKVAMSLKDSAWRIETADDQGGAAEGRLPLLNGAPDPQPNEPPYTADLLSRANGCARDRLWITTHSVHTQYESYTANHHVGVLSATPEALILDLWSERRQMGLLPWAFVDRSLTRYRFARITTPASPAAVQR</sequence>
<evidence type="ECO:0000256" key="2">
    <source>
        <dbReference type="SAM" id="SignalP"/>
    </source>
</evidence>
<keyword evidence="4" id="KW-1185">Reference proteome</keyword>
<feature type="chain" id="PRO_5031223498" description="Lipoprotein" evidence="2">
    <location>
        <begin position="25"/>
        <end position="220"/>
    </location>
</feature>
<dbReference type="PROSITE" id="PS51257">
    <property type="entry name" value="PROKAR_LIPOPROTEIN"/>
    <property type="match status" value="1"/>
</dbReference>
<comment type="caution">
    <text evidence="3">The sequence shown here is derived from an EMBL/GenBank/DDBJ whole genome shotgun (WGS) entry which is preliminary data.</text>
</comment>
<keyword evidence="2" id="KW-0732">Signal</keyword>